<dbReference type="AlphaFoldDB" id="A0AAN7YLR6"/>
<comment type="caution">
    <text evidence="2">The sequence shown here is derived from an EMBL/GenBank/DDBJ whole genome shotgun (WGS) entry which is preliminary data.</text>
</comment>
<name>A0AAN7YLR6_9PEZI</name>
<gene>
    <name evidence="2" type="ORF">LTR62_008722</name>
</gene>
<evidence type="ECO:0000313" key="3">
    <source>
        <dbReference type="Proteomes" id="UP001310890"/>
    </source>
</evidence>
<feature type="coiled-coil region" evidence="1">
    <location>
        <begin position="68"/>
        <end position="95"/>
    </location>
</feature>
<reference evidence="2" key="1">
    <citation type="submission" date="2023-08" db="EMBL/GenBank/DDBJ databases">
        <title>Black Yeasts Isolated from many extreme environments.</title>
        <authorList>
            <person name="Coleine C."/>
            <person name="Stajich J.E."/>
            <person name="Selbmann L."/>
        </authorList>
    </citation>
    <scope>NUCLEOTIDE SEQUENCE</scope>
    <source>
        <strain evidence="2">CCFEE 5401</strain>
    </source>
</reference>
<dbReference type="Proteomes" id="UP001310890">
    <property type="component" value="Unassembled WGS sequence"/>
</dbReference>
<accession>A0AAN7YLR6</accession>
<organism evidence="2 3">
    <name type="scientific">Meristemomyces frigidus</name>
    <dbReference type="NCBI Taxonomy" id="1508187"/>
    <lineage>
        <taxon>Eukaryota</taxon>
        <taxon>Fungi</taxon>
        <taxon>Dikarya</taxon>
        <taxon>Ascomycota</taxon>
        <taxon>Pezizomycotina</taxon>
        <taxon>Dothideomycetes</taxon>
        <taxon>Dothideomycetidae</taxon>
        <taxon>Mycosphaerellales</taxon>
        <taxon>Teratosphaeriaceae</taxon>
        <taxon>Meristemomyces</taxon>
    </lineage>
</organism>
<dbReference type="EMBL" id="JAVRRL010000093">
    <property type="protein sequence ID" value="KAK5108191.1"/>
    <property type="molecule type" value="Genomic_DNA"/>
</dbReference>
<proteinExistence type="predicted"/>
<keyword evidence="1" id="KW-0175">Coiled coil</keyword>
<protein>
    <submittedName>
        <fullName evidence="2">Uncharacterized protein</fullName>
    </submittedName>
</protein>
<sequence length="362" mass="40661">MLEPRGNGLAGGNATQERLVAGFRGRASQSGQEYCELRIIAANQASHDLLTADVRTTSAERDDLRNGTTRLRRALDVIQRTLNEVEEESAKLRETDAIIQRTVAQQDNELASLRKLHAARQRDYDRSFRTMTDDLHDVEAEQETAIRRYLDLQSQIDLERLLAIVISVERQDEIHCLEIAAQNFGSTIASLPLLQAIDGDCSTIRGSKKRYFGTFDLGRVHGSGFAEKVRDLRATVDGLIICWKGRELGPSFVRFVKAAVYERKPENTVSLGGVDEVSISTTCEDVYAPLRARSEHGPHDWLDARQRRGISRYKPCPLGKEASEDELLDAFATVEEIARTKTPEMDQEVRLKEPCALRPKRA</sequence>
<evidence type="ECO:0000256" key="1">
    <source>
        <dbReference type="SAM" id="Coils"/>
    </source>
</evidence>
<evidence type="ECO:0000313" key="2">
    <source>
        <dbReference type="EMBL" id="KAK5108191.1"/>
    </source>
</evidence>